<organism evidence="2 3">
    <name type="scientific">Fraxinus pennsylvanica</name>
    <dbReference type="NCBI Taxonomy" id="56036"/>
    <lineage>
        <taxon>Eukaryota</taxon>
        <taxon>Viridiplantae</taxon>
        <taxon>Streptophyta</taxon>
        <taxon>Embryophyta</taxon>
        <taxon>Tracheophyta</taxon>
        <taxon>Spermatophyta</taxon>
        <taxon>Magnoliopsida</taxon>
        <taxon>eudicotyledons</taxon>
        <taxon>Gunneridae</taxon>
        <taxon>Pentapetalae</taxon>
        <taxon>asterids</taxon>
        <taxon>lamiids</taxon>
        <taxon>Lamiales</taxon>
        <taxon>Oleaceae</taxon>
        <taxon>Oleeae</taxon>
        <taxon>Fraxinus</taxon>
    </lineage>
</organism>
<dbReference type="Pfam" id="PF13456">
    <property type="entry name" value="RVT_3"/>
    <property type="match status" value="1"/>
</dbReference>
<evidence type="ECO:0000259" key="1">
    <source>
        <dbReference type="PROSITE" id="PS50879"/>
    </source>
</evidence>
<dbReference type="InterPro" id="IPR012337">
    <property type="entry name" value="RNaseH-like_sf"/>
</dbReference>
<dbReference type="InterPro" id="IPR036397">
    <property type="entry name" value="RNaseH_sf"/>
</dbReference>
<gene>
    <name evidence="2" type="ORF">FPE_LOCUS28432</name>
</gene>
<dbReference type="Proteomes" id="UP000834106">
    <property type="component" value="Chromosome 17"/>
</dbReference>
<dbReference type="InterPro" id="IPR044730">
    <property type="entry name" value="RNase_H-like_dom_plant"/>
</dbReference>
<dbReference type="InterPro" id="IPR002156">
    <property type="entry name" value="RNaseH_domain"/>
</dbReference>
<protein>
    <recommendedName>
        <fullName evidence="1">RNase H type-1 domain-containing protein</fullName>
    </recommendedName>
</protein>
<accession>A0AAD2E6W7</accession>
<dbReference type="PANTHER" id="PTHR47723">
    <property type="entry name" value="OS05G0353850 PROTEIN"/>
    <property type="match status" value="1"/>
</dbReference>
<dbReference type="AlphaFoldDB" id="A0AAD2E6W7"/>
<evidence type="ECO:0000313" key="2">
    <source>
        <dbReference type="EMBL" id="CAI9781002.1"/>
    </source>
</evidence>
<sequence length="327" mass="37086">MQSKTKPYSLKSTVWHNALPKRSSVVIWKALSGSLSFDDRVRQIGVAMASRCNCCTTGHEEDSNHVLSAGDFADEVWRRLSLALSVRWRTRQSWWDRIKFGGKSYEILSTRMLTMIYPMFSNLKHLATNVKKTRVLTREEEKFLTDMGIPCVVRILSPVHLVTWKKPMLGRAKLNVDGSSLGNPSQACGGGVICNDKGMVLAAFATNFGIASNNEAELRALLEGLKLCQHIGVFHVDVECDSKIVVEWMLKRKCTVWYLWDFWEELLNLMNLFEIQVSHQFQEGNQVADFLAKMGAHGVTQRFSIGLPMYARGLARLDRIGVPYIRK</sequence>
<reference evidence="2" key="1">
    <citation type="submission" date="2023-05" db="EMBL/GenBank/DDBJ databases">
        <authorList>
            <person name="Huff M."/>
        </authorList>
    </citation>
    <scope>NUCLEOTIDE SEQUENCE</scope>
</reference>
<dbReference type="GO" id="GO:0004523">
    <property type="term" value="F:RNA-DNA hybrid ribonuclease activity"/>
    <property type="evidence" value="ECO:0007669"/>
    <property type="project" value="InterPro"/>
</dbReference>
<dbReference type="GO" id="GO:0003676">
    <property type="term" value="F:nucleic acid binding"/>
    <property type="evidence" value="ECO:0007669"/>
    <property type="project" value="InterPro"/>
</dbReference>
<dbReference type="PROSITE" id="PS50879">
    <property type="entry name" value="RNASE_H_1"/>
    <property type="match status" value="1"/>
</dbReference>
<name>A0AAD2E6W7_9LAMI</name>
<keyword evidence="3" id="KW-1185">Reference proteome</keyword>
<dbReference type="Gene3D" id="3.30.420.10">
    <property type="entry name" value="Ribonuclease H-like superfamily/Ribonuclease H"/>
    <property type="match status" value="1"/>
</dbReference>
<feature type="domain" description="RNase H type-1" evidence="1">
    <location>
        <begin position="168"/>
        <end position="297"/>
    </location>
</feature>
<proteinExistence type="predicted"/>
<dbReference type="EMBL" id="OU503052">
    <property type="protein sequence ID" value="CAI9781002.1"/>
    <property type="molecule type" value="Genomic_DNA"/>
</dbReference>
<dbReference type="Pfam" id="PF13966">
    <property type="entry name" value="zf-RVT"/>
    <property type="match status" value="1"/>
</dbReference>
<evidence type="ECO:0000313" key="3">
    <source>
        <dbReference type="Proteomes" id="UP000834106"/>
    </source>
</evidence>
<dbReference type="InterPro" id="IPR026960">
    <property type="entry name" value="RVT-Znf"/>
</dbReference>
<dbReference type="CDD" id="cd06222">
    <property type="entry name" value="RNase_H_like"/>
    <property type="match status" value="1"/>
</dbReference>
<dbReference type="SUPFAM" id="SSF53098">
    <property type="entry name" value="Ribonuclease H-like"/>
    <property type="match status" value="1"/>
</dbReference>
<dbReference type="InterPro" id="IPR053151">
    <property type="entry name" value="RNase_H-like"/>
</dbReference>
<dbReference type="PANTHER" id="PTHR47723:SF19">
    <property type="entry name" value="POLYNUCLEOTIDYL TRANSFERASE, RIBONUCLEASE H-LIKE SUPERFAMILY PROTEIN"/>
    <property type="match status" value="1"/>
</dbReference>